<dbReference type="FunFam" id="2.60.40.60:FF:000092">
    <property type="entry name" value="Protocadherin 8"/>
    <property type="match status" value="1"/>
</dbReference>
<evidence type="ECO:0000256" key="9">
    <source>
        <dbReference type="PROSITE-ProRule" id="PRU00043"/>
    </source>
</evidence>
<dbReference type="SUPFAM" id="SSF49313">
    <property type="entry name" value="Cadherin-like"/>
    <property type="match status" value="5"/>
</dbReference>
<name>A0A8S3YJT9_9EUPU</name>
<feature type="domain" description="Cadherin" evidence="11">
    <location>
        <begin position="138"/>
        <end position="248"/>
    </location>
</feature>
<accession>A0A8S3YJT9</accession>
<dbReference type="FunFam" id="2.60.40.60:FF:000033">
    <property type="entry name" value="FAT atypical cadherin 1"/>
    <property type="match status" value="1"/>
</dbReference>
<dbReference type="InterPro" id="IPR015919">
    <property type="entry name" value="Cadherin-like_sf"/>
</dbReference>
<protein>
    <recommendedName>
        <fullName evidence="11">Cadherin domain-containing protein</fullName>
    </recommendedName>
</protein>
<feature type="domain" description="Cadherin" evidence="11">
    <location>
        <begin position="464"/>
        <end position="569"/>
    </location>
</feature>
<feature type="chain" id="PRO_5035915718" description="Cadherin domain-containing protein" evidence="10">
    <location>
        <begin position="33"/>
        <end position="590"/>
    </location>
</feature>
<dbReference type="GO" id="GO:0005509">
    <property type="term" value="F:calcium ion binding"/>
    <property type="evidence" value="ECO:0007669"/>
    <property type="project" value="UniProtKB-UniRule"/>
</dbReference>
<evidence type="ECO:0000313" key="13">
    <source>
        <dbReference type="Proteomes" id="UP000678393"/>
    </source>
</evidence>
<feature type="non-terminal residue" evidence="12">
    <location>
        <position position="590"/>
    </location>
</feature>
<evidence type="ECO:0000256" key="6">
    <source>
        <dbReference type="ARBA" id="ARBA00022989"/>
    </source>
</evidence>
<keyword evidence="6" id="KW-1133">Transmembrane helix</keyword>
<keyword evidence="5 9" id="KW-0106">Calcium</keyword>
<dbReference type="OrthoDB" id="6272940at2759"/>
<dbReference type="EMBL" id="CAJHNH020000144">
    <property type="protein sequence ID" value="CAG5115642.1"/>
    <property type="molecule type" value="Genomic_DNA"/>
</dbReference>
<evidence type="ECO:0000256" key="4">
    <source>
        <dbReference type="ARBA" id="ARBA00022737"/>
    </source>
</evidence>
<dbReference type="InterPro" id="IPR002126">
    <property type="entry name" value="Cadherin-like_dom"/>
</dbReference>
<feature type="domain" description="Cadherin" evidence="11">
    <location>
        <begin position="38"/>
        <end position="137"/>
    </location>
</feature>
<evidence type="ECO:0000256" key="8">
    <source>
        <dbReference type="ARBA" id="ARBA00023180"/>
    </source>
</evidence>
<comment type="subcellular location">
    <subcellularLocation>
        <location evidence="1">Membrane</location>
        <topology evidence="1">Single-pass membrane protein</topology>
    </subcellularLocation>
</comment>
<evidence type="ECO:0000256" key="5">
    <source>
        <dbReference type="ARBA" id="ARBA00022837"/>
    </source>
</evidence>
<feature type="domain" description="Cadherin" evidence="11">
    <location>
        <begin position="359"/>
        <end position="463"/>
    </location>
</feature>
<comment type="caution">
    <text evidence="12">The sequence shown here is derived from an EMBL/GenBank/DDBJ whole genome shotgun (WGS) entry which is preliminary data.</text>
</comment>
<evidence type="ECO:0000313" key="12">
    <source>
        <dbReference type="EMBL" id="CAG5115642.1"/>
    </source>
</evidence>
<keyword evidence="7" id="KW-0472">Membrane</keyword>
<keyword evidence="8" id="KW-0325">Glycoprotein</keyword>
<dbReference type="GO" id="GO:0007156">
    <property type="term" value="P:homophilic cell adhesion via plasma membrane adhesion molecules"/>
    <property type="evidence" value="ECO:0007669"/>
    <property type="project" value="InterPro"/>
</dbReference>
<evidence type="ECO:0000256" key="3">
    <source>
        <dbReference type="ARBA" id="ARBA00022729"/>
    </source>
</evidence>
<evidence type="ECO:0000256" key="10">
    <source>
        <dbReference type="SAM" id="SignalP"/>
    </source>
</evidence>
<dbReference type="PANTHER" id="PTHR24028:SF328">
    <property type="entry name" value="CADHERIN-3"/>
    <property type="match status" value="1"/>
</dbReference>
<dbReference type="GO" id="GO:0005886">
    <property type="term" value="C:plasma membrane"/>
    <property type="evidence" value="ECO:0007669"/>
    <property type="project" value="InterPro"/>
</dbReference>
<dbReference type="Gene3D" id="2.60.40.60">
    <property type="entry name" value="Cadherins"/>
    <property type="match status" value="5"/>
</dbReference>
<evidence type="ECO:0000256" key="7">
    <source>
        <dbReference type="ARBA" id="ARBA00023136"/>
    </source>
</evidence>
<dbReference type="PRINTS" id="PR00205">
    <property type="entry name" value="CADHERIN"/>
</dbReference>
<dbReference type="InterPro" id="IPR020894">
    <property type="entry name" value="Cadherin_CS"/>
</dbReference>
<dbReference type="PROSITE" id="PS50268">
    <property type="entry name" value="CADHERIN_2"/>
    <property type="match status" value="5"/>
</dbReference>
<dbReference type="Pfam" id="PF00028">
    <property type="entry name" value="Cadherin"/>
    <property type="match status" value="4"/>
</dbReference>
<evidence type="ECO:0000259" key="11">
    <source>
        <dbReference type="PROSITE" id="PS50268"/>
    </source>
</evidence>
<dbReference type="SMART" id="SM00112">
    <property type="entry name" value="CA"/>
    <property type="match status" value="5"/>
</dbReference>
<keyword evidence="3 10" id="KW-0732">Signal</keyword>
<evidence type="ECO:0000256" key="1">
    <source>
        <dbReference type="ARBA" id="ARBA00004167"/>
    </source>
</evidence>
<dbReference type="Proteomes" id="UP000678393">
    <property type="component" value="Unassembled WGS sequence"/>
</dbReference>
<keyword evidence="2" id="KW-0812">Transmembrane</keyword>
<gene>
    <name evidence="12" type="ORF">CUNI_LOCUS1200</name>
</gene>
<dbReference type="AlphaFoldDB" id="A0A8S3YJT9"/>
<proteinExistence type="predicted"/>
<sequence>MASFVCQSYRLRTCVPLWLLVLSFLPFPLADGQQGTLEQFNFSLSVREDAPNGTLVGEVRGTQFSPPYAKWMPQATDNRTINSFSVDVQTGRIITKGELDREEQDHHTIIISTSFVSPKLVIVDIKVLDVNDITPTFPNSVQNFNISESAPSTYKIPLGSVRDEDLGENTTQKVEILSGNEDNDFVLQIKSSSNVDKILDLVVNTYQLDYERTSVYNLVIRATDGGGKYSQMQVNINVIDQNDNEPIFNTSKYSAKITENVTVGTSIIQVHATDIDSGDNGRIIYSIDHRSDPEEYFTINATTGWVRVNKPLDYETHDRFSLTLEARDNGATPQMGTAALDIIVENINEQPANISLQFLPKFTNGHVPEGTSKGTLLAMIDVDDPDIDVSSDVEVSLYNSDGYFTLKKVQSQLGLYVDLELDRESIASFEMTLQVTDTGNPPLRANKVFKVIIDDINDNPPVFKKSEYAAEVEETVAVGTEVLKVSAFDNDTGINARITYQIQDGTQHMGWFAVDSSTGVITTRSTMDCELSSQPVLVIQATDGGDPPRVGSAQVTISVRDVNNKEPEFETSFYSIKIAENRRVGDCILT</sequence>
<dbReference type="PROSITE" id="PS00232">
    <property type="entry name" value="CADHERIN_1"/>
    <property type="match status" value="2"/>
</dbReference>
<evidence type="ECO:0000256" key="2">
    <source>
        <dbReference type="ARBA" id="ARBA00022692"/>
    </source>
</evidence>
<dbReference type="InterPro" id="IPR050174">
    <property type="entry name" value="Protocadherin/Cadherin-CA"/>
</dbReference>
<organism evidence="12 13">
    <name type="scientific">Candidula unifasciata</name>
    <dbReference type="NCBI Taxonomy" id="100452"/>
    <lineage>
        <taxon>Eukaryota</taxon>
        <taxon>Metazoa</taxon>
        <taxon>Spiralia</taxon>
        <taxon>Lophotrochozoa</taxon>
        <taxon>Mollusca</taxon>
        <taxon>Gastropoda</taxon>
        <taxon>Heterobranchia</taxon>
        <taxon>Euthyneura</taxon>
        <taxon>Panpulmonata</taxon>
        <taxon>Eupulmonata</taxon>
        <taxon>Stylommatophora</taxon>
        <taxon>Helicina</taxon>
        <taxon>Helicoidea</taxon>
        <taxon>Geomitridae</taxon>
        <taxon>Candidula</taxon>
    </lineage>
</organism>
<feature type="signal peptide" evidence="10">
    <location>
        <begin position="1"/>
        <end position="32"/>
    </location>
</feature>
<keyword evidence="4" id="KW-0677">Repeat</keyword>
<dbReference type="CDD" id="cd11304">
    <property type="entry name" value="Cadherin_repeat"/>
    <property type="match status" value="4"/>
</dbReference>
<keyword evidence="13" id="KW-1185">Reference proteome</keyword>
<dbReference type="FunFam" id="2.60.40.60:FF:000020">
    <property type="entry name" value="Dachsous cadherin-related 1b"/>
    <property type="match status" value="1"/>
</dbReference>
<dbReference type="PANTHER" id="PTHR24028">
    <property type="entry name" value="CADHERIN-87A"/>
    <property type="match status" value="1"/>
</dbReference>
<reference evidence="12" key="1">
    <citation type="submission" date="2021-04" db="EMBL/GenBank/DDBJ databases">
        <authorList>
            <consortium name="Molecular Ecology Group"/>
        </authorList>
    </citation>
    <scope>NUCLEOTIDE SEQUENCE</scope>
</reference>
<feature type="domain" description="Cadherin" evidence="11">
    <location>
        <begin position="249"/>
        <end position="362"/>
    </location>
</feature>